<keyword evidence="2" id="KW-1185">Reference proteome</keyword>
<name>A0ABW8RHL9_9BACI</name>
<dbReference type="RefSeq" id="WP_406580344.1">
    <property type="nucleotide sequence ID" value="NZ_JBJHQH010000005.1"/>
</dbReference>
<keyword evidence="1" id="KW-0540">Nuclease</keyword>
<dbReference type="Pfam" id="PF09195">
    <property type="entry name" value="Endonuc-BglII"/>
    <property type="match status" value="1"/>
</dbReference>
<dbReference type="EMBL" id="JBJHQH010000005">
    <property type="protein sequence ID" value="MFK9091725.1"/>
    <property type="molecule type" value="Genomic_DNA"/>
</dbReference>
<evidence type="ECO:0000313" key="1">
    <source>
        <dbReference type="EMBL" id="MFK9091725.1"/>
    </source>
</evidence>
<dbReference type="GO" id="GO:0004519">
    <property type="term" value="F:endonuclease activity"/>
    <property type="evidence" value="ECO:0007669"/>
    <property type="project" value="UniProtKB-KW"/>
</dbReference>
<accession>A0ABW8RHL9</accession>
<gene>
    <name evidence="1" type="ORF">ACJEBI_09530</name>
</gene>
<proteinExistence type="predicted"/>
<reference evidence="1 2" key="1">
    <citation type="submission" date="2024-11" db="EMBL/GenBank/DDBJ databases">
        <authorList>
            <person name="Lucas J.A."/>
        </authorList>
    </citation>
    <scope>NUCLEOTIDE SEQUENCE [LARGE SCALE GENOMIC DNA]</scope>
    <source>
        <strain evidence="1 2">Z 5.4</strain>
    </source>
</reference>
<keyword evidence="1" id="KW-0255">Endonuclease</keyword>
<evidence type="ECO:0000313" key="2">
    <source>
        <dbReference type="Proteomes" id="UP001623041"/>
    </source>
</evidence>
<dbReference type="Proteomes" id="UP001623041">
    <property type="component" value="Unassembled WGS sequence"/>
</dbReference>
<comment type="caution">
    <text evidence="1">The sequence shown here is derived from an EMBL/GenBank/DDBJ whole genome shotgun (WGS) entry which is preliminary data.</text>
</comment>
<organism evidence="1 2">
    <name type="scientific">Bacillus salipaludis</name>
    <dbReference type="NCBI Taxonomy" id="2547811"/>
    <lineage>
        <taxon>Bacteria</taxon>
        <taxon>Bacillati</taxon>
        <taxon>Bacillota</taxon>
        <taxon>Bacilli</taxon>
        <taxon>Bacillales</taxon>
        <taxon>Bacillaceae</taxon>
        <taxon>Bacillus</taxon>
    </lineage>
</organism>
<dbReference type="InterPro" id="IPR011335">
    <property type="entry name" value="Restrct_endonuc-II-like"/>
</dbReference>
<keyword evidence="1" id="KW-0378">Hydrolase</keyword>
<dbReference type="Gene3D" id="3.40.91.20">
    <property type="match status" value="1"/>
</dbReference>
<dbReference type="InterPro" id="IPR011338">
    <property type="entry name" value="BamHI/BglII/BstY"/>
</dbReference>
<dbReference type="InterPro" id="IPR015278">
    <property type="entry name" value="BglII-like"/>
</dbReference>
<sequence length="154" mass="17231">MKVYEEYSHNHADVILKEKGIYEEIFQLIDEPNIGMAKKAAPFIKQHVKDELAVHEWVLEPSVNVAFNLSINAMKDSTGLMVQTGNITRAFYDLLKFQVMKDNDRIDVGVLIVPTAGAAKALGSNIANFTRVTNEIILFSRILNVPCLILGIDE</sequence>
<protein>
    <submittedName>
        <fullName evidence="1">BglII/BstYI family type II restriction endonuclease</fullName>
    </submittedName>
</protein>
<dbReference type="SUPFAM" id="SSF52980">
    <property type="entry name" value="Restriction endonuclease-like"/>
    <property type="match status" value="1"/>
</dbReference>